<evidence type="ECO:0000256" key="1">
    <source>
        <dbReference type="SAM" id="MobiDB-lite"/>
    </source>
</evidence>
<evidence type="ECO:0000313" key="4">
    <source>
        <dbReference type="Proteomes" id="UP000275078"/>
    </source>
</evidence>
<sequence>MHLDPSRSFYHSSPLFLAVLLFLHQKLTISPAYLIPQPHHVTQVPTFLCLLVSSFLSSQNILSIPHIPHPANRKISTLLLFSMPSGYFDYSTKCPSTSPSPVPTQTSQTTTKSESSPYLPTFSLGSSCAFSSKTPLEGLESVGRGDMAGTKYTMFNPAPQRWSVMRPVRSLYEIFKAWPALLLLGVCLWLLVPAEFQSVGREEGRRGMKWVGAEEGGFKYVGRWYNNTFGPGMEMTFEGGYIDLHHNSSRIHLTYTRVDGFEPIDGDDLAKYLVPVKAKLRDLDNIPEHIRDRFKTPVAMIVKTETGFDTVHEFPGKYVKKYNNTGPHKMRIFFPTPPGKQFSNVVFKGVWIDDEASLLPVPKKKLLEVVTDTTWLNSFSRPRIGEEEDLSTADEKAVHETLRIWPYLLADHFGADVRIVGVDGRCLEDYCEGMNNFKDDGGFEGMGKSFFRRSPSIIGSNTSNIPHAFLAFQTPDLIITTFGHTTHLSTTLHPPNAPSDPIGTFRNTYTSFLRLLRTSAYPTPHSTRSSCLDILPCPPHTAKNIPILVLHPPETPQISRAISFAVDAVAKSIIPDPDPLVFDLKTMDWVPTEMRDGWSEDLFLSGSGRVGDRRLALSGHWEVAKALEGMVCAWLKEGGGCSKIQGGYEGSVIEPAKNREMAGWEKVLEAKLKGRVEM</sequence>
<gene>
    <name evidence="3" type="ORF">BJ508DRAFT_99806</name>
</gene>
<dbReference type="InterPro" id="IPR036514">
    <property type="entry name" value="SGNH_hydro_sf"/>
</dbReference>
<organism evidence="3 4">
    <name type="scientific">Ascobolus immersus RN42</name>
    <dbReference type="NCBI Taxonomy" id="1160509"/>
    <lineage>
        <taxon>Eukaryota</taxon>
        <taxon>Fungi</taxon>
        <taxon>Dikarya</taxon>
        <taxon>Ascomycota</taxon>
        <taxon>Pezizomycotina</taxon>
        <taxon>Pezizomycetes</taxon>
        <taxon>Pezizales</taxon>
        <taxon>Ascobolaceae</taxon>
        <taxon>Ascobolus</taxon>
    </lineage>
</organism>
<reference evidence="3 4" key="1">
    <citation type="journal article" date="2018" name="Nat. Ecol. Evol.">
        <title>Pezizomycetes genomes reveal the molecular basis of ectomycorrhizal truffle lifestyle.</title>
        <authorList>
            <person name="Murat C."/>
            <person name="Payen T."/>
            <person name="Noel B."/>
            <person name="Kuo A."/>
            <person name="Morin E."/>
            <person name="Chen J."/>
            <person name="Kohler A."/>
            <person name="Krizsan K."/>
            <person name="Balestrini R."/>
            <person name="Da Silva C."/>
            <person name="Montanini B."/>
            <person name="Hainaut M."/>
            <person name="Levati E."/>
            <person name="Barry K.W."/>
            <person name="Belfiori B."/>
            <person name="Cichocki N."/>
            <person name="Clum A."/>
            <person name="Dockter R.B."/>
            <person name="Fauchery L."/>
            <person name="Guy J."/>
            <person name="Iotti M."/>
            <person name="Le Tacon F."/>
            <person name="Lindquist E.A."/>
            <person name="Lipzen A."/>
            <person name="Malagnac F."/>
            <person name="Mello A."/>
            <person name="Molinier V."/>
            <person name="Miyauchi S."/>
            <person name="Poulain J."/>
            <person name="Riccioni C."/>
            <person name="Rubini A."/>
            <person name="Sitrit Y."/>
            <person name="Splivallo R."/>
            <person name="Traeger S."/>
            <person name="Wang M."/>
            <person name="Zifcakova L."/>
            <person name="Wipf D."/>
            <person name="Zambonelli A."/>
            <person name="Paolocci F."/>
            <person name="Nowrousian M."/>
            <person name="Ottonello S."/>
            <person name="Baldrian P."/>
            <person name="Spatafora J.W."/>
            <person name="Henrissat B."/>
            <person name="Nagy L.G."/>
            <person name="Aury J.M."/>
            <person name="Wincker P."/>
            <person name="Grigoriev I.V."/>
            <person name="Bonfante P."/>
            <person name="Martin F.M."/>
        </authorList>
    </citation>
    <scope>NUCLEOTIDE SEQUENCE [LARGE SCALE GENOMIC DNA]</scope>
    <source>
        <strain evidence="3 4">RN42</strain>
    </source>
</reference>
<dbReference type="EMBL" id="ML119674">
    <property type="protein sequence ID" value="RPA82030.1"/>
    <property type="molecule type" value="Genomic_DNA"/>
</dbReference>
<evidence type="ECO:0000313" key="3">
    <source>
        <dbReference type="EMBL" id="RPA82030.1"/>
    </source>
</evidence>
<dbReference type="Proteomes" id="UP000275078">
    <property type="component" value="Unassembled WGS sequence"/>
</dbReference>
<keyword evidence="2" id="KW-0732">Signal</keyword>
<protein>
    <submittedName>
        <fullName evidence="3">Uncharacterized protein</fullName>
    </submittedName>
</protein>
<dbReference type="OrthoDB" id="10267969at2759"/>
<name>A0A3N4ID00_ASCIM</name>
<accession>A0A3N4ID00</accession>
<evidence type="ECO:0000256" key="2">
    <source>
        <dbReference type="SAM" id="SignalP"/>
    </source>
</evidence>
<dbReference type="Gene3D" id="3.40.50.1110">
    <property type="entry name" value="SGNH hydrolase"/>
    <property type="match status" value="1"/>
</dbReference>
<feature type="region of interest" description="Disordered" evidence="1">
    <location>
        <begin position="96"/>
        <end position="117"/>
    </location>
</feature>
<proteinExistence type="predicted"/>
<feature type="signal peptide" evidence="2">
    <location>
        <begin position="1"/>
        <end position="28"/>
    </location>
</feature>
<dbReference type="AlphaFoldDB" id="A0A3N4ID00"/>
<feature type="chain" id="PRO_5018318294" evidence="2">
    <location>
        <begin position="29"/>
        <end position="678"/>
    </location>
</feature>
<keyword evidence="4" id="KW-1185">Reference proteome</keyword>